<keyword evidence="7" id="KW-0732">Signal</keyword>
<dbReference type="AlphaFoldDB" id="A0A0C3CN53"/>
<evidence type="ECO:0000256" key="3">
    <source>
        <dbReference type="ARBA" id="ARBA00022989"/>
    </source>
</evidence>
<protein>
    <recommendedName>
        <fullName evidence="10">Transmembrane protein</fullName>
    </recommendedName>
</protein>
<dbReference type="GO" id="GO:0016020">
    <property type="term" value="C:membrane"/>
    <property type="evidence" value="ECO:0007669"/>
    <property type="project" value="UniProtKB-SubCell"/>
</dbReference>
<dbReference type="GO" id="GO:0071944">
    <property type="term" value="C:cell periphery"/>
    <property type="evidence" value="ECO:0007669"/>
    <property type="project" value="UniProtKB-ARBA"/>
</dbReference>
<evidence type="ECO:0000256" key="1">
    <source>
        <dbReference type="ARBA" id="ARBA00004167"/>
    </source>
</evidence>
<feature type="region of interest" description="Disordered" evidence="5">
    <location>
        <begin position="300"/>
        <end position="320"/>
    </location>
</feature>
<dbReference type="Gene3D" id="1.20.5.510">
    <property type="entry name" value="Single helix bin"/>
    <property type="match status" value="1"/>
</dbReference>
<dbReference type="PANTHER" id="PTHR15549:SF27">
    <property type="entry name" value="CHITIN-BINDING TYPE-1 DOMAIN-CONTAINING PROTEIN"/>
    <property type="match status" value="1"/>
</dbReference>
<evidence type="ECO:0000256" key="5">
    <source>
        <dbReference type="SAM" id="MobiDB-lite"/>
    </source>
</evidence>
<sequence>MASAFFASVRTLATLTLVVGALCRLADAANPTCNPGFDWAFNSLNQSPCDVAAALGGACIAGNFTLSPLTPTQFYAGPPDGFGTPCRCSTVYYSALNACAWCQGAGITTWSYYNTNCTRVYTQIFPSPIPSGISVPHWAYLDVTVANTFDYTLAQAAGGSDSIAIPQATSTPSTRSSSSTSKTNVGAIAGGVVGGVAGLALIAGLVFWLLRRRKNASSQPTPGIYDPQPLTSAEKPVMATTGTGSTGTAFISTPLPKPYDPNDPTTFPAYPAQNYAGMNPPSTPQQPVYPNNVNHPYFPSSPQMPLGPGGHTRYTGVPEL</sequence>
<organism evidence="8 9">
    <name type="scientific">Hebeloma cylindrosporum</name>
    <dbReference type="NCBI Taxonomy" id="76867"/>
    <lineage>
        <taxon>Eukaryota</taxon>
        <taxon>Fungi</taxon>
        <taxon>Dikarya</taxon>
        <taxon>Basidiomycota</taxon>
        <taxon>Agaricomycotina</taxon>
        <taxon>Agaricomycetes</taxon>
        <taxon>Agaricomycetidae</taxon>
        <taxon>Agaricales</taxon>
        <taxon>Agaricineae</taxon>
        <taxon>Hymenogastraceae</taxon>
        <taxon>Hebeloma</taxon>
    </lineage>
</organism>
<keyword evidence="9" id="KW-1185">Reference proteome</keyword>
<keyword evidence="3 6" id="KW-1133">Transmembrane helix</keyword>
<keyword evidence="4 6" id="KW-0472">Membrane</keyword>
<evidence type="ECO:0000313" key="9">
    <source>
        <dbReference type="Proteomes" id="UP000053424"/>
    </source>
</evidence>
<evidence type="ECO:0000256" key="4">
    <source>
        <dbReference type="ARBA" id="ARBA00023136"/>
    </source>
</evidence>
<evidence type="ECO:0000256" key="2">
    <source>
        <dbReference type="ARBA" id="ARBA00022692"/>
    </source>
</evidence>
<feature type="chain" id="PRO_5002162631" description="Transmembrane protein" evidence="7">
    <location>
        <begin position="29"/>
        <end position="320"/>
    </location>
</feature>
<proteinExistence type="predicted"/>
<dbReference type="HOGENOM" id="CLU_053888_2_0_1"/>
<evidence type="ECO:0000313" key="8">
    <source>
        <dbReference type="EMBL" id="KIM45559.1"/>
    </source>
</evidence>
<evidence type="ECO:0000256" key="6">
    <source>
        <dbReference type="SAM" id="Phobius"/>
    </source>
</evidence>
<dbReference type="STRING" id="686832.A0A0C3CN53"/>
<dbReference type="Proteomes" id="UP000053424">
    <property type="component" value="Unassembled WGS sequence"/>
</dbReference>
<evidence type="ECO:0000256" key="7">
    <source>
        <dbReference type="SAM" id="SignalP"/>
    </source>
</evidence>
<feature type="transmembrane region" description="Helical" evidence="6">
    <location>
        <begin position="185"/>
        <end position="210"/>
    </location>
</feature>
<evidence type="ECO:0008006" key="10">
    <source>
        <dbReference type="Google" id="ProtNLM"/>
    </source>
</evidence>
<reference evidence="9" key="2">
    <citation type="submission" date="2015-01" db="EMBL/GenBank/DDBJ databases">
        <title>Evolutionary Origins and Diversification of the Mycorrhizal Mutualists.</title>
        <authorList>
            <consortium name="DOE Joint Genome Institute"/>
            <consortium name="Mycorrhizal Genomics Consortium"/>
            <person name="Kohler A."/>
            <person name="Kuo A."/>
            <person name="Nagy L.G."/>
            <person name="Floudas D."/>
            <person name="Copeland A."/>
            <person name="Barry K.W."/>
            <person name="Cichocki N."/>
            <person name="Veneault-Fourrey C."/>
            <person name="LaButti K."/>
            <person name="Lindquist E.A."/>
            <person name="Lipzen A."/>
            <person name="Lundell T."/>
            <person name="Morin E."/>
            <person name="Murat C."/>
            <person name="Riley R."/>
            <person name="Ohm R."/>
            <person name="Sun H."/>
            <person name="Tunlid A."/>
            <person name="Henrissat B."/>
            <person name="Grigoriev I.V."/>
            <person name="Hibbett D.S."/>
            <person name="Martin F."/>
        </authorList>
    </citation>
    <scope>NUCLEOTIDE SEQUENCE [LARGE SCALE GENOMIC DNA]</scope>
    <source>
        <strain evidence="9">h7</strain>
    </source>
</reference>
<name>A0A0C3CN53_HEBCY</name>
<reference evidence="8 9" key="1">
    <citation type="submission" date="2014-04" db="EMBL/GenBank/DDBJ databases">
        <authorList>
            <consortium name="DOE Joint Genome Institute"/>
            <person name="Kuo A."/>
            <person name="Gay G."/>
            <person name="Dore J."/>
            <person name="Kohler A."/>
            <person name="Nagy L.G."/>
            <person name="Floudas D."/>
            <person name="Copeland A."/>
            <person name="Barry K.W."/>
            <person name="Cichocki N."/>
            <person name="Veneault-Fourrey C."/>
            <person name="LaButti K."/>
            <person name="Lindquist E.A."/>
            <person name="Lipzen A."/>
            <person name="Lundell T."/>
            <person name="Morin E."/>
            <person name="Murat C."/>
            <person name="Sun H."/>
            <person name="Tunlid A."/>
            <person name="Henrissat B."/>
            <person name="Grigoriev I.V."/>
            <person name="Hibbett D.S."/>
            <person name="Martin F."/>
            <person name="Nordberg H.P."/>
            <person name="Cantor M.N."/>
            <person name="Hua S.X."/>
        </authorList>
    </citation>
    <scope>NUCLEOTIDE SEQUENCE [LARGE SCALE GENOMIC DNA]</scope>
    <source>
        <strain evidence="9">h7</strain>
    </source>
</reference>
<dbReference type="PANTHER" id="PTHR15549">
    <property type="entry name" value="PAIRED IMMUNOGLOBULIN-LIKE TYPE 2 RECEPTOR"/>
    <property type="match status" value="1"/>
</dbReference>
<comment type="subcellular location">
    <subcellularLocation>
        <location evidence="1">Membrane</location>
        <topology evidence="1">Single-pass membrane protein</topology>
    </subcellularLocation>
</comment>
<keyword evidence="2 6" id="KW-0812">Transmembrane</keyword>
<dbReference type="EMBL" id="KN831772">
    <property type="protein sequence ID" value="KIM45559.1"/>
    <property type="molecule type" value="Genomic_DNA"/>
</dbReference>
<feature type="signal peptide" evidence="7">
    <location>
        <begin position="1"/>
        <end position="28"/>
    </location>
</feature>
<dbReference type="InterPro" id="IPR051694">
    <property type="entry name" value="Immunoregulatory_rcpt-like"/>
</dbReference>
<gene>
    <name evidence="8" type="ORF">M413DRAFT_442230</name>
</gene>
<dbReference type="OrthoDB" id="2576311at2759"/>
<accession>A0A0C3CN53</accession>